<dbReference type="GO" id="GO:0022627">
    <property type="term" value="C:cytosolic small ribosomal subunit"/>
    <property type="evidence" value="ECO:0007669"/>
    <property type="project" value="UniProtKB-UniRule"/>
</dbReference>
<dbReference type="Gene3D" id="2.40.50.140">
    <property type="entry name" value="Nucleic acid-binding proteins"/>
    <property type="match status" value="1"/>
</dbReference>
<dbReference type="PATRIC" id="fig|1619046.3.peg.833"/>
<dbReference type="InterPro" id="IPR019984">
    <property type="entry name" value="Ribosomal_uS17_bact/chlr"/>
</dbReference>
<evidence type="ECO:0000256" key="3">
    <source>
        <dbReference type="ARBA" id="ARBA00022884"/>
    </source>
</evidence>
<evidence type="ECO:0000313" key="8">
    <source>
        <dbReference type="Proteomes" id="UP000034849"/>
    </source>
</evidence>
<keyword evidence="5 6" id="KW-0687">Ribonucleoprotein</keyword>
<evidence type="ECO:0000313" key="7">
    <source>
        <dbReference type="EMBL" id="KKQ27118.1"/>
    </source>
</evidence>
<dbReference type="PANTHER" id="PTHR10744">
    <property type="entry name" value="40S RIBOSOMAL PROTEIN S11 FAMILY MEMBER"/>
    <property type="match status" value="1"/>
</dbReference>
<comment type="similarity">
    <text evidence="1 6">Belongs to the universal ribosomal protein uS17 family.</text>
</comment>
<evidence type="ECO:0000256" key="6">
    <source>
        <dbReference type="HAMAP-Rule" id="MF_01345"/>
    </source>
</evidence>
<dbReference type="GO" id="GO:0019843">
    <property type="term" value="F:rRNA binding"/>
    <property type="evidence" value="ECO:0007669"/>
    <property type="project" value="UniProtKB-UniRule"/>
</dbReference>
<dbReference type="Pfam" id="PF00366">
    <property type="entry name" value="Ribosomal_S17"/>
    <property type="match status" value="1"/>
</dbReference>
<comment type="function">
    <text evidence="6">One of the primary rRNA binding proteins, it binds specifically to the 5'-end of 16S ribosomal RNA.</text>
</comment>
<dbReference type="NCBIfam" id="TIGR03635">
    <property type="entry name" value="uS17_bact"/>
    <property type="match status" value="1"/>
</dbReference>
<dbReference type="STRING" id="1619046.US42_C0014G0015"/>
<evidence type="ECO:0000256" key="1">
    <source>
        <dbReference type="ARBA" id="ARBA00010254"/>
    </source>
</evidence>
<evidence type="ECO:0000256" key="2">
    <source>
        <dbReference type="ARBA" id="ARBA00022730"/>
    </source>
</evidence>
<dbReference type="AlphaFoldDB" id="A0A0G0G7Q9"/>
<sequence length="88" mass="10119">MAVEKKNNVVHRSLKGEVISAKGNKTIHVLVKNKVTHPKYHKQYTVTKKYAVHDELGLAKAGDKILFQECRPLSKTKRWRLVNIEKKA</sequence>
<dbReference type="NCBIfam" id="NF004123">
    <property type="entry name" value="PRK05610.1"/>
    <property type="match status" value="1"/>
</dbReference>
<dbReference type="GO" id="GO:0006412">
    <property type="term" value="P:translation"/>
    <property type="evidence" value="ECO:0007669"/>
    <property type="project" value="UniProtKB-UniRule"/>
</dbReference>
<keyword evidence="2 6" id="KW-0699">rRNA-binding</keyword>
<name>A0A0G0G7Q9_9BACT</name>
<dbReference type="InterPro" id="IPR000266">
    <property type="entry name" value="Ribosomal_uS17"/>
</dbReference>
<dbReference type="GO" id="GO:0003735">
    <property type="term" value="F:structural constituent of ribosome"/>
    <property type="evidence" value="ECO:0007669"/>
    <property type="project" value="UniProtKB-UniRule"/>
</dbReference>
<dbReference type="InterPro" id="IPR012340">
    <property type="entry name" value="NA-bd_OB-fold"/>
</dbReference>
<dbReference type="Proteomes" id="UP000034849">
    <property type="component" value="Unassembled WGS sequence"/>
</dbReference>
<proteinExistence type="inferred from homology"/>
<keyword evidence="4 6" id="KW-0689">Ribosomal protein</keyword>
<accession>A0A0G0G7Q9</accession>
<organism evidence="7 8">
    <name type="scientific">Candidatus Magasanikbacteria bacterium GW2011_GWC2_37_14</name>
    <dbReference type="NCBI Taxonomy" id="1619046"/>
    <lineage>
        <taxon>Bacteria</taxon>
        <taxon>Candidatus Magasanikiibacteriota</taxon>
    </lineage>
</organism>
<dbReference type="PANTHER" id="PTHR10744:SF1">
    <property type="entry name" value="SMALL RIBOSOMAL SUBUNIT PROTEIN US17M"/>
    <property type="match status" value="1"/>
</dbReference>
<reference evidence="7 8" key="1">
    <citation type="journal article" date="2015" name="Nature">
        <title>rRNA introns, odd ribosomes, and small enigmatic genomes across a large radiation of phyla.</title>
        <authorList>
            <person name="Brown C.T."/>
            <person name="Hug L.A."/>
            <person name="Thomas B.C."/>
            <person name="Sharon I."/>
            <person name="Castelle C.J."/>
            <person name="Singh A."/>
            <person name="Wilkins M.J."/>
            <person name="Williams K.H."/>
            <person name="Banfield J.F."/>
        </authorList>
    </citation>
    <scope>NUCLEOTIDE SEQUENCE [LARGE SCALE GENOMIC DNA]</scope>
</reference>
<dbReference type="CDD" id="cd00364">
    <property type="entry name" value="Ribosomal_uS17"/>
    <property type="match status" value="1"/>
</dbReference>
<evidence type="ECO:0000256" key="4">
    <source>
        <dbReference type="ARBA" id="ARBA00022980"/>
    </source>
</evidence>
<dbReference type="EMBL" id="LBSX01000014">
    <property type="protein sequence ID" value="KKQ27118.1"/>
    <property type="molecule type" value="Genomic_DNA"/>
</dbReference>
<keyword evidence="3 6" id="KW-0694">RNA-binding</keyword>
<comment type="subunit">
    <text evidence="6">Part of the 30S ribosomal subunit.</text>
</comment>
<dbReference type="SUPFAM" id="SSF50249">
    <property type="entry name" value="Nucleic acid-binding proteins"/>
    <property type="match status" value="1"/>
</dbReference>
<gene>
    <name evidence="6" type="primary">rpsQ</name>
    <name evidence="7" type="ORF">US42_C0014G0015</name>
</gene>
<comment type="caution">
    <text evidence="7">The sequence shown here is derived from an EMBL/GenBank/DDBJ whole genome shotgun (WGS) entry which is preliminary data.</text>
</comment>
<evidence type="ECO:0000256" key="5">
    <source>
        <dbReference type="ARBA" id="ARBA00023274"/>
    </source>
</evidence>
<dbReference type="HAMAP" id="MF_01345_B">
    <property type="entry name" value="Ribosomal_uS17_B"/>
    <property type="match status" value="1"/>
</dbReference>
<protein>
    <recommendedName>
        <fullName evidence="6">Small ribosomal subunit protein uS17</fullName>
    </recommendedName>
</protein>
<dbReference type="PRINTS" id="PR00973">
    <property type="entry name" value="RIBOSOMALS17"/>
</dbReference>